<evidence type="ECO:0000313" key="2">
    <source>
        <dbReference type="Proteomes" id="UP000004994"/>
    </source>
</evidence>
<evidence type="ECO:0000313" key="1">
    <source>
        <dbReference type="EnsemblPlants" id="Solyc11g040063.1.1"/>
    </source>
</evidence>
<dbReference type="InParanoid" id="A0A3Q7IWD0"/>
<reference evidence="1" key="2">
    <citation type="submission" date="2019-01" db="UniProtKB">
        <authorList>
            <consortium name="EnsemblPlants"/>
        </authorList>
    </citation>
    <scope>IDENTIFICATION</scope>
    <source>
        <strain evidence="1">cv. Heinz 1706</strain>
    </source>
</reference>
<accession>A0A3Q7IWD0</accession>
<proteinExistence type="predicted"/>
<reference evidence="1" key="1">
    <citation type="journal article" date="2012" name="Nature">
        <title>The tomato genome sequence provides insights into fleshy fruit evolution.</title>
        <authorList>
            <consortium name="Tomato Genome Consortium"/>
        </authorList>
    </citation>
    <scope>NUCLEOTIDE SEQUENCE [LARGE SCALE GENOMIC DNA]</scope>
    <source>
        <strain evidence="1">cv. Heinz 1706</strain>
    </source>
</reference>
<sequence length="148" mass="16650">MTTTYGYHDQSPSIKKNLSKSLRVFKNPKYTGNGTEIFTEASTSITVATGKQKILSGTLPSHAVIFHLGWFHVSISCAMLSTVQARDWQTVNQNQRLWPPQMFAEGKDIGRIQTSVSGEVFCSQAATRTNRKMVYTIEISEYHLLLYV</sequence>
<protein>
    <submittedName>
        <fullName evidence="1">Uncharacterized protein</fullName>
    </submittedName>
</protein>
<keyword evidence="2" id="KW-1185">Reference proteome</keyword>
<organism evidence="1">
    <name type="scientific">Solanum lycopersicum</name>
    <name type="common">Tomato</name>
    <name type="synonym">Lycopersicon esculentum</name>
    <dbReference type="NCBI Taxonomy" id="4081"/>
    <lineage>
        <taxon>Eukaryota</taxon>
        <taxon>Viridiplantae</taxon>
        <taxon>Streptophyta</taxon>
        <taxon>Embryophyta</taxon>
        <taxon>Tracheophyta</taxon>
        <taxon>Spermatophyta</taxon>
        <taxon>Magnoliopsida</taxon>
        <taxon>eudicotyledons</taxon>
        <taxon>Gunneridae</taxon>
        <taxon>Pentapetalae</taxon>
        <taxon>asterids</taxon>
        <taxon>lamiids</taxon>
        <taxon>Solanales</taxon>
        <taxon>Solanaceae</taxon>
        <taxon>Solanoideae</taxon>
        <taxon>Solaneae</taxon>
        <taxon>Solanum</taxon>
        <taxon>Solanum subgen. Lycopersicon</taxon>
    </lineage>
</organism>
<name>A0A3Q7IWD0_SOLLC</name>
<dbReference type="Proteomes" id="UP000004994">
    <property type="component" value="Chromosome 11"/>
</dbReference>
<dbReference type="Gramene" id="Solyc11g040063.1.1">
    <property type="protein sequence ID" value="Solyc11g040063.1.1"/>
    <property type="gene ID" value="Solyc11g040063.1"/>
</dbReference>
<dbReference type="EnsemblPlants" id="Solyc11g040063.1.1">
    <property type="protein sequence ID" value="Solyc11g040063.1.1"/>
    <property type="gene ID" value="Solyc11g040063.1"/>
</dbReference>
<dbReference type="AlphaFoldDB" id="A0A3Q7IWD0"/>